<dbReference type="Gene3D" id="4.10.280.10">
    <property type="entry name" value="Helix-loop-helix DNA-binding domain"/>
    <property type="match status" value="1"/>
</dbReference>
<gene>
    <name evidence="9" type="ORF">SNE40_015659</name>
</gene>
<evidence type="ECO:0000256" key="6">
    <source>
        <dbReference type="SAM" id="MobiDB-lite"/>
    </source>
</evidence>
<feature type="domain" description="Orange" evidence="8">
    <location>
        <begin position="90"/>
        <end position="123"/>
    </location>
</feature>
<evidence type="ECO:0000256" key="5">
    <source>
        <dbReference type="ARBA" id="ARBA00023242"/>
    </source>
</evidence>
<sequence>MADTMQPARKDPSIRKNNKPLMEKRRRARINSCLGQLKSLVLQAMKKDSSQFSKLEKADILELTLKHLRALQRQQMTSSAASDPNVMTKYRAGFNECANEVIRYMGAASSVSEDIRGRLVGHLANCMQTVNGVPQNENIPQRHMQPLQVQIPSTAPYHKPHTVPSSTPVSSLCHTPVTSSSSNQSAITSPSLTPRMASPNENHPRLSGSFQLVPGNMCNGNSVAVYVPSQNNGSVPVYSLQVPSMNNGLTAFVPSPTDLKQHSPVQYDQTYFKMDSEKHHYSYGISPVCSPSHAALKEEKVWRPW</sequence>
<feature type="region of interest" description="Disordered" evidence="6">
    <location>
        <begin position="158"/>
        <end position="192"/>
    </location>
</feature>
<keyword evidence="10" id="KW-1185">Reference proteome</keyword>
<feature type="compositionally biased region" description="Low complexity" evidence="6">
    <location>
        <begin position="179"/>
        <end position="191"/>
    </location>
</feature>
<dbReference type="SMART" id="SM00511">
    <property type="entry name" value="ORANGE"/>
    <property type="match status" value="1"/>
</dbReference>
<dbReference type="FunFam" id="4.10.280.10:FF:000009">
    <property type="entry name" value="Transcription factor HES-1"/>
    <property type="match status" value="1"/>
</dbReference>
<dbReference type="InterPro" id="IPR036638">
    <property type="entry name" value="HLH_DNA-bd_sf"/>
</dbReference>
<dbReference type="PROSITE" id="PS50888">
    <property type="entry name" value="BHLH"/>
    <property type="match status" value="1"/>
</dbReference>
<dbReference type="Proteomes" id="UP001347796">
    <property type="component" value="Unassembled WGS sequence"/>
</dbReference>
<dbReference type="GO" id="GO:0003677">
    <property type="term" value="F:DNA binding"/>
    <property type="evidence" value="ECO:0007669"/>
    <property type="project" value="UniProtKB-KW"/>
</dbReference>
<evidence type="ECO:0000256" key="1">
    <source>
        <dbReference type="ARBA" id="ARBA00004123"/>
    </source>
</evidence>
<evidence type="ECO:0000259" key="8">
    <source>
        <dbReference type="PROSITE" id="PS51054"/>
    </source>
</evidence>
<evidence type="ECO:0000313" key="9">
    <source>
        <dbReference type="EMBL" id="KAK6177587.1"/>
    </source>
</evidence>
<keyword evidence="3" id="KW-0238">DNA-binding</keyword>
<evidence type="ECO:0000313" key="10">
    <source>
        <dbReference type="Proteomes" id="UP001347796"/>
    </source>
</evidence>
<dbReference type="InterPro" id="IPR050370">
    <property type="entry name" value="HES_HEY"/>
</dbReference>
<feature type="domain" description="BHLH" evidence="7">
    <location>
        <begin position="14"/>
        <end position="71"/>
    </location>
</feature>
<dbReference type="GO" id="GO:0046983">
    <property type="term" value="F:protein dimerization activity"/>
    <property type="evidence" value="ECO:0007669"/>
    <property type="project" value="InterPro"/>
</dbReference>
<proteinExistence type="predicted"/>
<dbReference type="GO" id="GO:0006355">
    <property type="term" value="P:regulation of DNA-templated transcription"/>
    <property type="evidence" value="ECO:0007669"/>
    <property type="project" value="InterPro"/>
</dbReference>
<keyword evidence="5" id="KW-0539">Nucleus</keyword>
<dbReference type="AlphaFoldDB" id="A0AAN8JHT3"/>
<accession>A0AAN8JHT3</accession>
<dbReference type="Pfam" id="PF00010">
    <property type="entry name" value="HLH"/>
    <property type="match status" value="1"/>
</dbReference>
<dbReference type="Pfam" id="PF07527">
    <property type="entry name" value="Hairy_orange"/>
    <property type="match status" value="1"/>
</dbReference>
<protein>
    <submittedName>
        <fullName evidence="9">Uncharacterized protein</fullName>
    </submittedName>
</protein>
<name>A0AAN8JHT3_PATCE</name>
<feature type="compositionally biased region" description="Low complexity" evidence="6">
    <location>
        <begin position="162"/>
        <end position="171"/>
    </location>
</feature>
<comment type="caution">
    <text evidence="9">The sequence shown here is derived from an EMBL/GenBank/DDBJ whole genome shotgun (WGS) entry which is preliminary data.</text>
</comment>
<dbReference type="SUPFAM" id="SSF158457">
    <property type="entry name" value="Orange domain-like"/>
    <property type="match status" value="1"/>
</dbReference>
<dbReference type="InterPro" id="IPR003650">
    <property type="entry name" value="Orange_dom"/>
</dbReference>
<keyword evidence="4" id="KW-0804">Transcription</keyword>
<comment type="subcellular location">
    <subcellularLocation>
        <location evidence="1">Nucleus</location>
    </subcellularLocation>
</comment>
<keyword evidence="2" id="KW-0805">Transcription regulation</keyword>
<dbReference type="EMBL" id="JAZGQO010000010">
    <property type="protein sequence ID" value="KAK6177587.1"/>
    <property type="molecule type" value="Genomic_DNA"/>
</dbReference>
<evidence type="ECO:0000259" key="7">
    <source>
        <dbReference type="PROSITE" id="PS50888"/>
    </source>
</evidence>
<feature type="region of interest" description="Disordered" evidence="6">
    <location>
        <begin position="1"/>
        <end position="22"/>
    </location>
</feature>
<dbReference type="SUPFAM" id="SSF47459">
    <property type="entry name" value="HLH, helix-loop-helix DNA-binding domain"/>
    <property type="match status" value="1"/>
</dbReference>
<dbReference type="Gene3D" id="6.10.250.980">
    <property type="match status" value="1"/>
</dbReference>
<dbReference type="PROSITE" id="PS51054">
    <property type="entry name" value="ORANGE"/>
    <property type="match status" value="1"/>
</dbReference>
<dbReference type="PANTHER" id="PTHR10985">
    <property type="entry name" value="BASIC HELIX-LOOP-HELIX TRANSCRIPTION FACTOR, HES-RELATED"/>
    <property type="match status" value="1"/>
</dbReference>
<dbReference type="InterPro" id="IPR011598">
    <property type="entry name" value="bHLH_dom"/>
</dbReference>
<dbReference type="CDD" id="cd11459">
    <property type="entry name" value="bHLH-O_HES1_4"/>
    <property type="match status" value="1"/>
</dbReference>
<organism evidence="9 10">
    <name type="scientific">Patella caerulea</name>
    <name type="common">Rayed Mediterranean limpet</name>
    <dbReference type="NCBI Taxonomy" id="87958"/>
    <lineage>
        <taxon>Eukaryota</taxon>
        <taxon>Metazoa</taxon>
        <taxon>Spiralia</taxon>
        <taxon>Lophotrochozoa</taxon>
        <taxon>Mollusca</taxon>
        <taxon>Gastropoda</taxon>
        <taxon>Patellogastropoda</taxon>
        <taxon>Patelloidea</taxon>
        <taxon>Patellidae</taxon>
        <taxon>Patella</taxon>
    </lineage>
</organism>
<evidence type="ECO:0000256" key="4">
    <source>
        <dbReference type="ARBA" id="ARBA00023163"/>
    </source>
</evidence>
<evidence type="ECO:0000256" key="3">
    <source>
        <dbReference type="ARBA" id="ARBA00023125"/>
    </source>
</evidence>
<reference evidence="9 10" key="1">
    <citation type="submission" date="2024-01" db="EMBL/GenBank/DDBJ databases">
        <title>The genome of the rayed Mediterranean limpet Patella caerulea (Linnaeus, 1758).</title>
        <authorList>
            <person name="Anh-Thu Weber A."/>
            <person name="Halstead-Nussloch G."/>
        </authorList>
    </citation>
    <scope>NUCLEOTIDE SEQUENCE [LARGE SCALE GENOMIC DNA]</scope>
    <source>
        <strain evidence="9">AATW-2023a</strain>
        <tissue evidence="9">Whole specimen</tissue>
    </source>
</reference>
<dbReference type="GO" id="GO:0005634">
    <property type="term" value="C:nucleus"/>
    <property type="evidence" value="ECO:0007669"/>
    <property type="project" value="UniProtKB-SubCell"/>
</dbReference>
<dbReference type="SMART" id="SM00353">
    <property type="entry name" value="HLH"/>
    <property type="match status" value="1"/>
</dbReference>
<evidence type="ECO:0000256" key="2">
    <source>
        <dbReference type="ARBA" id="ARBA00023015"/>
    </source>
</evidence>